<dbReference type="InterPro" id="IPR014756">
    <property type="entry name" value="Ig_E-set"/>
</dbReference>
<dbReference type="InterPro" id="IPR015202">
    <property type="entry name" value="GO-like_E_set"/>
</dbReference>
<dbReference type="SUPFAM" id="SSF81296">
    <property type="entry name" value="E set domains"/>
    <property type="match status" value="1"/>
</dbReference>
<dbReference type="AlphaFoldDB" id="A0A8H5LX22"/>
<protein>
    <recommendedName>
        <fullName evidence="1">Galactose oxidase-like Early set domain-containing protein</fullName>
    </recommendedName>
</protein>
<dbReference type="PANTHER" id="PTHR32208:SF21">
    <property type="entry name" value="LOW QUALITY PROTEIN: ALDEHYDE OXIDASE GLOX-LIKE"/>
    <property type="match status" value="1"/>
</dbReference>
<dbReference type="Gene3D" id="2.60.40.10">
    <property type="entry name" value="Immunoglobulins"/>
    <property type="match status" value="1"/>
</dbReference>
<keyword evidence="3" id="KW-1185">Reference proteome</keyword>
<dbReference type="PANTHER" id="PTHR32208">
    <property type="entry name" value="SECRETED PROTEIN-RELATED"/>
    <property type="match status" value="1"/>
</dbReference>
<evidence type="ECO:0000313" key="2">
    <source>
        <dbReference type="EMBL" id="KAF5372516.1"/>
    </source>
</evidence>
<dbReference type="CDD" id="cd02851">
    <property type="entry name" value="E_set_GO_C"/>
    <property type="match status" value="1"/>
</dbReference>
<evidence type="ECO:0000313" key="3">
    <source>
        <dbReference type="Proteomes" id="UP000559256"/>
    </source>
</evidence>
<organism evidence="2 3">
    <name type="scientific">Tetrapyrgos nigripes</name>
    <dbReference type="NCBI Taxonomy" id="182062"/>
    <lineage>
        <taxon>Eukaryota</taxon>
        <taxon>Fungi</taxon>
        <taxon>Dikarya</taxon>
        <taxon>Basidiomycota</taxon>
        <taxon>Agaricomycotina</taxon>
        <taxon>Agaricomycetes</taxon>
        <taxon>Agaricomycetidae</taxon>
        <taxon>Agaricales</taxon>
        <taxon>Marasmiineae</taxon>
        <taxon>Marasmiaceae</taxon>
        <taxon>Tetrapyrgos</taxon>
    </lineage>
</organism>
<feature type="domain" description="Galactose oxidase-like Early set" evidence="1">
    <location>
        <begin position="33"/>
        <end position="124"/>
    </location>
</feature>
<dbReference type="Proteomes" id="UP000559256">
    <property type="component" value="Unassembled WGS sequence"/>
</dbReference>
<reference evidence="2 3" key="1">
    <citation type="journal article" date="2020" name="ISME J.">
        <title>Uncovering the hidden diversity of litter-decomposition mechanisms in mushroom-forming fungi.</title>
        <authorList>
            <person name="Floudas D."/>
            <person name="Bentzer J."/>
            <person name="Ahren D."/>
            <person name="Johansson T."/>
            <person name="Persson P."/>
            <person name="Tunlid A."/>
        </authorList>
    </citation>
    <scope>NUCLEOTIDE SEQUENCE [LARGE SCALE GENOMIC DNA]</scope>
    <source>
        <strain evidence="2 3">CBS 291.85</strain>
    </source>
</reference>
<dbReference type="OrthoDB" id="2019572at2759"/>
<dbReference type="EMBL" id="JAACJM010000005">
    <property type="protein sequence ID" value="KAF5372516.1"/>
    <property type="molecule type" value="Genomic_DNA"/>
</dbReference>
<evidence type="ECO:0000259" key="1">
    <source>
        <dbReference type="Pfam" id="PF09118"/>
    </source>
</evidence>
<comment type="caution">
    <text evidence="2">The sequence shown here is derived from an EMBL/GenBank/DDBJ whole genome shotgun (WGS) entry which is preliminary data.</text>
</comment>
<dbReference type="Pfam" id="PF09118">
    <property type="entry name" value="GO-like_E_set"/>
    <property type="match status" value="1"/>
</dbReference>
<accession>A0A8H5LX22</accession>
<sequence length="188" mass="20309">MVNGSSDEEKEDDTYCLARLEWPSPLYMEKPCPMYTGLPKTFDYNARISLNVDLPIGVENVSVVIMDFGFTTHGVHMDQCLAGLVSELSDDKTKLTVTGPPSVTIYSPGPAFVFVLADGVPSFGLKTLIGTGAQPPLDEDALANTRRFEEDTAVLDPRAADTVCGNWNGCGTAQAEHQPTTSPPWVQP</sequence>
<name>A0A8H5LX22_9AGAR</name>
<gene>
    <name evidence="2" type="ORF">D9758_005208</name>
</gene>
<dbReference type="InterPro" id="IPR013783">
    <property type="entry name" value="Ig-like_fold"/>
</dbReference>
<proteinExistence type="predicted"/>